<gene>
    <name evidence="2" type="ORF">OUZ56_025352</name>
</gene>
<accession>A0ABQ9ZJK8</accession>
<proteinExistence type="predicted"/>
<dbReference type="EMBL" id="JAOYFB010000004">
    <property type="protein sequence ID" value="KAK4013112.1"/>
    <property type="molecule type" value="Genomic_DNA"/>
</dbReference>
<feature type="chain" id="PRO_5045908255" evidence="1">
    <location>
        <begin position="16"/>
        <end position="88"/>
    </location>
</feature>
<dbReference type="Proteomes" id="UP001234178">
    <property type="component" value="Unassembled WGS sequence"/>
</dbReference>
<protein>
    <submittedName>
        <fullName evidence="2">Uncharacterized protein</fullName>
    </submittedName>
</protein>
<keyword evidence="3" id="KW-1185">Reference proteome</keyword>
<evidence type="ECO:0000256" key="1">
    <source>
        <dbReference type="SAM" id="SignalP"/>
    </source>
</evidence>
<sequence>MAAVVFEWTIRCGRGVLFGLTLLLEKQLIEGPSLVSEWSLVSFGSAAGVVLDVTRYPAVQGLLMDKIHLLVCFYWLLLGIGKDDLLHG</sequence>
<evidence type="ECO:0000313" key="3">
    <source>
        <dbReference type="Proteomes" id="UP001234178"/>
    </source>
</evidence>
<evidence type="ECO:0000313" key="2">
    <source>
        <dbReference type="EMBL" id="KAK4013112.1"/>
    </source>
</evidence>
<feature type="signal peptide" evidence="1">
    <location>
        <begin position="1"/>
        <end position="15"/>
    </location>
</feature>
<name>A0ABQ9ZJK8_9CRUS</name>
<keyword evidence="1" id="KW-0732">Signal</keyword>
<comment type="caution">
    <text evidence="2">The sequence shown here is derived from an EMBL/GenBank/DDBJ whole genome shotgun (WGS) entry which is preliminary data.</text>
</comment>
<organism evidence="2 3">
    <name type="scientific">Daphnia magna</name>
    <dbReference type="NCBI Taxonomy" id="35525"/>
    <lineage>
        <taxon>Eukaryota</taxon>
        <taxon>Metazoa</taxon>
        <taxon>Ecdysozoa</taxon>
        <taxon>Arthropoda</taxon>
        <taxon>Crustacea</taxon>
        <taxon>Branchiopoda</taxon>
        <taxon>Diplostraca</taxon>
        <taxon>Cladocera</taxon>
        <taxon>Anomopoda</taxon>
        <taxon>Daphniidae</taxon>
        <taxon>Daphnia</taxon>
    </lineage>
</organism>
<reference evidence="2 3" key="1">
    <citation type="journal article" date="2023" name="Nucleic Acids Res.">
        <title>The hologenome of Daphnia magna reveals possible DNA methylation and microbiome-mediated evolution of the host genome.</title>
        <authorList>
            <person name="Chaturvedi A."/>
            <person name="Li X."/>
            <person name="Dhandapani V."/>
            <person name="Marshall H."/>
            <person name="Kissane S."/>
            <person name="Cuenca-Cambronero M."/>
            <person name="Asole G."/>
            <person name="Calvet F."/>
            <person name="Ruiz-Romero M."/>
            <person name="Marangio P."/>
            <person name="Guigo R."/>
            <person name="Rago D."/>
            <person name="Mirbahai L."/>
            <person name="Eastwood N."/>
            <person name="Colbourne J.K."/>
            <person name="Zhou J."/>
            <person name="Mallon E."/>
            <person name="Orsini L."/>
        </authorList>
    </citation>
    <scope>NUCLEOTIDE SEQUENCE [LARGE SCALE GENOMIC DNA]</scope>
    <source>
        <strain evidence="2">LRV0_1</strain>
    </source>
</reference>